<proteinExistence type="predicted"/>
<accession>A0A1W2CQG9</accession>
<dbReference type="Pfam" id="PF16132">
    <property type="entry name" value="DUF4843"/>
    <property type="match status" value="1"/>
</dbReference>
<dbReference type="EMBL" id="FWYB01000004">
    <property type="protein sequence ID" value="SMC87443.1"/>
    <property type="molecule type" value="Genomic_DNA"/>
</dbReference>
<dbReference type="OrthoDB" id="1094829at2"/>
<keyword evidence="2" id="KW-1185">Reference proteome</keyword>
<gene>
    <name evidence="1" type="ORF">SAMN04488101_104219</name>
</gene>
<reference evidence="1 2" key="1">
    <citation type="submission" date="2017-04" db="EMBL/GenBank/DDBJ databases">
        <authorList>
            <person name="Afonso C.L."/>
            <person name="Miller P.J."/>
            <person name="Scott M.A."/>
            <person name="Spackman E."/>
            <person name="Goraichik I."/>
            <person name="Dimitrov K.M."/>
            <person name="Suarez D.L."/>
            <person name="Swayne D.E."/>
        </authorList>
    </citation>
    <scope>NUCLEOTIDE SEQUENCE [LARGE SCALE GENOMIC DNA]</scope>
    <source>
        <strain evidence="1 2">DSM 19625</strain>
    </source>
</reference>
<dbReference type="Proteomes" id="UP000192678">
    <property type="component" value="Unassembled WGS sequence"/>
</dbReference>
<name>A0A1W2CQG9_9SPHI</name>
<dbReference type="STRING" id="475255.SAMN04488101_104219"/>
<dbReference type="PROSITE" id="PS51257">
    <property type="entry name" value="PROKAR_LIPOPROTEIN"/>
    <property type="match status" value="1"/>
</dbReference>
<sequence>MKRFKQYLILFSVIPFISACEKQPELFKETAGLYFGVAEGQLSYSFAKYPKKLLDTIYVPVNILGDAAGTDRSISIDYVKAVDMDGLEGQHFKLPEQAVMPANAYKTVVPVAVYRTADLENKPVKFKLKVNQSDSFPGLGITNQQTVIVNLAYMQQPANWGTLTGSLFAGYSTNFGTWTKTKYKVILDALYDEEKGETITEFPGTRSQPPVIYSQYLSIVRNYIRINYPGNYGGVGAKLLDPDANNQPVQVGPANY</sequence>
<evidence type="ECO:0000313" key="1">
    <source>
        <dbReference type="EMBL" id="SMC87443.1"/>
    </source>
</evidence>
<dbReference type="InterPro" id="IPR032299">
    <property type="entry name" value="DUF4843"/>
</dbReference>
<evidence type="ECO:0000313" key="2">
    <source>
        <dbReference type="Proteomes" id="UP000192678"/>
    </source>
</evidence>
<dbReference type="AlphaFoldDB" id="A0A1W2CQG9"/>
<dbReference type="RefSeq" id="WP_159452635.1">
    <property type="nucleotide sequence ID" value="NZ_FWYB01000004.1"/>
</dbReference>
<evidence type="ECO:0008006" key="3">
    <source>
        <dbReference type="Google" id="ProtNLM"/>
    </source>
</evidence>
<protein>
    <recommendedName>
        <fullName evidence="3">DUF4843 domain-containing protein</fullName>
    </recommendedName>
</protein>
<organism evidence="1 2">
    <name type="scientific">Pedobacter nyackensis</name>
    <dbReference type="NCBI Taxonomy" id="475255"/>
    <lineage>
        <taxon>Bacteria</taxon>
        <taxon>Pseudomonadati</taxon>
        <taxon>Bacteroidota</taxon>
        <taxon>Sphingobacteriia</taxon>
        <taxon>Sphingobacteriales</taxon>
        <taxon>Sphingobacteriaceae</taxon>
        <taxon>Pedobacter</taxon>
    </lineage>
</organism>